<dbReference type="Proteomes" id="UP001209878">
    <property type="component" value="Unassembled WGS sequence"/>
</dbReference>
<dbReference type="AlphaFoldDB" id="A0AAD9KVJ1"/>
<dbReference type="InterPro" id="IPR029146">
    <property type="entry name" value="Ten1_animal_plant"/>
</dbReference>
<dbReference type="GO" id="GO:0010521">
    <property type="term" value="F:telomerase inhibitor activity"/>
    <property type="evidence" value="ECO:0007669"/>
    <property type="project" value="TreeGrafter"/>
</dbReference>
<dbReference type="InterPro" id="IPR012340">
    <property type="entry name" value="NA-bd_OB-fold"/>
</dbReference>
<name>A0AAD9KVJ1_RIDPI</name>
<accession>A0AAD9KVJ1</accession>
<reference evidence="1" key="1">
    <citation type="journal article" date="2023" name="Mol. Biol. Evol.">
        <title>Third-Generation Sequencing Reveals the Adaptive Role of the Epigenome in Three Deep-Sea Polychaetes.</title>
        <authorList>
            <person name="Perez M."/>
            <person name="Aroh O."/>
            <person name="Sun Y."/>
            <person name="Lan Y."/>
            <person name="Juniper S.K."/>
            <person name="Young C.R."/>
            <person name="Angers B."/>
            <person name="Qian P.Y."/>
        </authorList>
    </citation>
    <scope>NUCLEOTIDE SEQUENCE</scope>
    <source>
        <strain evidence="1">R07B-5</strain>
    </source>
</reference>
<sequence>MAAANLPPYGKLVKLEELNVNLPVNLVGTTLRITGRLQTHELGQCQAVITDPASTHSVLVDTRLIEPFQAKLGVMYQFIGELDQQDDTDKVLLRARVVRCVEGLDWLLYNRAMDIQRQYLEQRKA</sequence>
<protein>
    <recommendedName>
        <fullName evidence="3">CST complex subunit TEN1</fullName>
    </recommendedName>
</protein>
<dbReference type="Pfam" id="PF15490">
    <property type="entry name" value="Ten1_2"/>
    <property type="match status" value="1"/>
</dbReference>
<dbReference type="GO" id="GO:0032211">
    <property type="term" value="P:negative regulation of telomere maintenance via telomerase"/>
    <property type="evidence" value="ECO:0007669"/>
    <property type="project" value="TreeGrafter"/>
</dbReference>
<evidence type="ECO:0000313" key="2">
    <source>
        <dbReference type="Proteomes" id="UP001209878"/>
    </source>
</evidence>
<dbReference type="GO" id="GO:1990879">
    <property type="term" value="C:CST complex"/>
    <property type="evidence" value="ECO:0007669"/>
    <property type="project" value="InterPro"/>
</dbReference>
<dbReference type="Gene3D" id="2.40.50.140">
    <property type="entry name" value="Nucleic acid-binding proteins"/>
    <property type="match status" value="1"/>
</dbReference>
<dbReference type="GO" id="GO:0003697">
    <property type="term" value="F:single-stranded DNA binding"/>
    <property type="evidence" value="ECO:0007669"/>
    <property type="project" value="InterPro"/>
</dbReference>
<dbReference type="PANTHER" id="PTHR33905:SF1">
    <property type="entry name" value="CST COMPLEX SUBUNIT TEN1"/>
    <property type="match status" value="1"/>
</dbReference>
<proteinExistence type="predicted"/>
<dbReference type="GO" id="GO:0042162">
    <property type="term" value="F:telomeric DNA binding"/>
    <property type="evidence" value="ECO:0007669"/>
    <property type="project" value="TreeGrafter"/>
</dbReference>
<evidence type="ECO:0000313" key="1">
    <source>
        <dbReference type="EMBL" id="KAK2178444.1"/>
    </source>
</evidence>
<keyword evidence="2" id="KW-1185">Reference proteome</keyword>
<organism evidence="1 2">
    <name type="scientific">Ridgeia piscesae</name>
    <name type="common">Tubeworm</name>
    <dbReference type="NCBI Taxonomy" id="27915"/>
    <lineage>
        <taxon>Eukaryota</taxon>
        <taxon>Metazoa</taxon>
        <taxon>Spiralia</taxon>
        <taxon>Lophotrochozoa</taxon>
        <taxon>Annelida</taxon>
        <taxon>Polychaeta</taxon>
        <taxon>Sedentaria</taxon>
        <taxon>Canalipalpata</taxon>
        <taxon>Sabellida</taxon>
        <taxon>Siboglinidae</taxon>
        <taxon>Ridgeia</taxon>
    </lineage>
</organism>
<dbReference type="EMBL" id="JAODUO010000543">
    <property type="protein sequence ID" value="KAK2178444.1"/>
    <property type="molecule type" value="Genomic_DNA"/>
</dbReference>
<evidence type="ECO:0008006" key="3">
    <source>
        <dbReference type="Google" id="ProtNLM"/>
    </source>
</evidence>
<dbReference type="PANTHER" id="PTHR33905">
    <property type="entry name" value="CST COMPLEX SUBUNIT TEN1"/>
    <property type="match status" value="1"/>
</dbReference>
<gene>
    <name evidence="1" type="ORF">NP493_543g01010</name>
</gene>
<comment type="caution">
    <text evidence="1">The sequence shown here is derived from an EMBL/GenBank/DDBJ whole genome shotgun (WGS) entry which is preliminary data.</text>
</comment>